<sequence>MRQFAQAQMVPDAVDTRLDLHRIQLRGNDNTSWVTQHAIHVDVWNQWRVLVRDGPVVEYVEALSYPGDEYIRWYRGITRVYIGNPANRDTRAHGYQPVGADRRMMEVDDMASVAIREPPSSSSQIAAVMKKVQTIIRRCMVSIGGTLGCTPSQHDIQATFPVQPSLRRPREHVPDQGARGVKRGARRHPGRGAGIGRPPVPPAPQRQEHVDPGPTVVERGEGSGGGQHYVDPFDSPHLDMPSYSLGLTPDPQSLPSISGTSQMPPAPSSGFTAFQSPHPLAYGFGRFRLPLPPGTAGASTPHQPISHASSSEEEEGQDALGRGHRVGKKTVRFTPSD</sequence>
<gene>
    <name evidence="1" type="ORF">M9H77_06753</name>
</gene>
<organism evidence="1 2">
    <name type="scientific">Catharanthus roseus</name>
    <name type="common">Madagascar periwinkle</name>
    <name type="synonym">Vinca rosea</name>
    <dbReference type="NCBI Taxonomy" id="4058"/>
    <lineage>
        <taxon>Eukaryota</taxon>
        <taxon>Viridiplantae</taxon>
        <taxon>Streptophyta</taxon>
        <taxon>Embryophyta</taxon>
        <taxon>Tracheophyta</taxon>
        <taxon>Spermatophyta</taxon>
        <taxon>Magnoliopsida</taxon>
        <taxon>eudicotyledons</taxon>
        <taxon>Gunneridae</taxon>
        <taxon>Pentapetalae</taxon>
        <taxon>asterids</taxon>
        <taxon>lamiids</taxon>
        <taxon>Gentianales</taxon>
        <taxon>Apocynaceae</taxon>
        <taxon>Rauvolfioideae</taxon>
        <taxon>Vinceae</taxon>
        <taxon>Catharanthinae</taxon>
        <taxon>Catharanthus</taxon>
    </lineage>
</organism>
<keyword evidence="2" id="KW-1185">Reference proteome</keyword>
<reference evidence="2" key="1">
    <citation type="journal article" date="2023" name="Nat. Plants">
        <title>Single-cell RNA sequencing provides a high-resolution roadmap for understanding the multicellular compartmentation of specialized metabolism.</title>
        <authorList>
            <person name="Sun S."/>
            <person name="Shen X."/>
            <person name="Li Y."/>
            <person name="Li Y."/>
            <person name="Wang S."/>
            <person name="Li R."/>
            <person name="Zhang H."/>
            <person name="Shen G."/>
            <person name="Guo B."/>
            <person name="Wei J."/>
            <person name="Xu J."/>
            <person name="St-Pierre B."/>
            <person name="Chen S."/>
            <person name="Sun C."/>
        </authorList>
    </citation>
    <scope>NUCLEOTIDE SEQUENCE [LARGE SCALE GENOMIC DNA]</scope>
</reference>
<evidence type="ECO:0000313" key="1">
    <source>
        <dbReference type="EMBL" id="KAI5675803.1"/>
    </source>
</evidence>
<dbReference type="EMBL" id="CM044702">
    <property type="protein sequence ID" value="KAI5675803.1"/>
    <property type="molecule type" value="Genomic_DNA"/>
</dbReference>
<protein>
    <submittedName>
        <fullName evidence="1">Uncharacterized protein</fullName>
    </submittedName>
</protein>
<accession>A0ACC0BSZ6</accession>
<dbReference type="Proteomes" id="UP001060085">
    <property type="component" value="Linkage Group LG02"/>
</dbReference>
<proteinExistence type="predicted"/>
<evidence type="ECO:0000313" key="2">
    <source>
        <dbReference type="Proteomes" id="UP001060085"/>
    </source>
</evidence>
<comment type="caution">
    <text evidence="1">The sequence shown here is derived from an EMBL/GenBank/DDBJ whole genome shotgun (WGS) entry which is preliminary data.</text>
</comment>
<name>A0ACC0BSZ6_CATRO</name>